<evidence type="ECO:0000313" key="4">
    <source>
        <dbReference type="Proteomes" id="UP001060771"/>
    </source>
</evidence>
<dbReference type="OrthoDB" id="25206at2157"/>
<reference evidence="4" key="3">
    <citation type="submission" date="2022-09" db="EMBL/GenBank/DDBJ databases">
        <title>Complete genome sequence of Vulcanisaeta souniana.</title>
        <authorList>
            <person name="Kato S."/>
            <person name="Itoh T."/>
            <person name="Ohkuma M."/>
        </authorList>
    </citation>
    <scope>NUCLEOTIDE SEQUENCE [LARGE SCALE GENOMIC DNA]</scope>
    <source>
        <strain evidence="4">JCM 11219</strain>
    </source>
</reference>
<name>A0A830EMK4_9CREN</name>
<dbReference type="EMBL" id="BMNM01000013">
    <property type="protein sequence ID" value="GGI85481.1"/>
    <property type="molecule type" value="Genomic_DNA"/>
</dbReference>
<sequence>MLAYIDHPERKRLIEDYDALNDSLMKNMREALSLIVMVGGGYDDSINSVFLRVWNGLTSNTMFIEDVHALAVQYKRRLINEQDLTKSLIDLLNRRNFSLVDLIMMNNYLKLVNDINALDLGLAIFYENPESILMGVREPPDLVPNRLIGRELTIDLESKCMVTKRVFSVYVSRQYVSSIYVVDWSNSGIIPYSKFPMSRVEDIEVSDPVFSALVRFRARAVSRIVGRDAVLTLPKPINVDTDANYCIGGTFISLPQSMGLSDYLSLIGKLGGMGYDVRRSSFTRVDELIEWCLLSRGQEVK</sequence>
<organism evidence="2 3">
    <name type="scientific">Vulcanisaeta souniana JCM 11219</name>
    <dbReference type="NCBI Taxonomy" id="1293586"/>
    <lineage>
        <taxon>Archaea</taxon>
        <taxon>Thermoproteota</taxon>
        <taxon>Thermoprotei</taxon>
        <taxon>Thermoproteales</taxon>
        <taxon>Thermoproteaceae</taxon>
        <taxon>Vulcanisaeta</taxon>
    </lineage>
</organism>
<keyword evidence="4" id="KW-1185">Reference proteome</keyword>
<proteinExistence type="predicted"/>
<protein>
    <submittedName>
        <fullName evidence="2">Uncharacterized protein</fullName>
    </submittedName>
</protein>
<dbReference type="GeneID" id="76207533"/>
<reference evidence="1" key="4">
    <citation type="journal article" date="2023" name="Microbiol. Resour. Announc.">
        <title>Complete Genome Sequence of Vulcanisaeta souniana Strain IC-059, a Hyperthermophilic Archaeon Isolated from Hot Spring Water in Japan.</title>
        <authorList>
            <person name="Kato S."/>
            <person name="Itoh T."/>
            <person name="Wu L."/>
            <person name="Ma J."/>
            <person name="Ohkuma M."/>
        </authorList>
    </citation>
    <scope>NUCLEOTIDE SEQUENCE</scope>
    <source>
        <strain evidence="1">JCM 11219</strain>
    </source>
</reference>
<evidence type="ECO:0000313" key="2">
    <source>
        <dbReference type="EMBL" id="GGI85481.1"/>
    </source>
</evidence>
<reference evidence="2" key="1">
    <citation type="journal article" date="2014" name="Int. J. Syst. Evol. Microbiol.">
        <title>Complete genome sequence of Corynebacterium casei LMG S-19264T (=DSM 44701T), isolated from a smear-ripened cheese.</title>
        <authorList>
            <consortium name="US DOE Joint Genome Institute (JGI-PGF)"/>
            <person name="Walter F."/>
            <person name="Albersmeier A."/>
            <person name="Kalinowski J."/>
            <person name="Ruckert C."/>
        </authorList>
    </citation>
    <scope>NUCLEOTIDE SEQUENCE</scope>
    <source>
        <strain evidence="2">JCM 11219</strain>
    </source>
</reference>
<accession>A0A830EMK4</accession>
<dbReference type="AlphaFoldDB" id="A0A830EMK4"/>
<evidence type="ECO:0000313" key="1">
    <source>
        <dbReference type="EMBL" id="BDR92901.1"/>
    </source>
</evidence>
<dbReference type="Proteomes" id="UP001060771">
    <property type="component" value="Chromosome"/>
</dbReference>
<dbReference type="Proteomes" id="UP000657075">
    <property type="component" value="Unassembled WGS sequence"/>
</dbReference>
<dbReference type="RefSeq" id="WP_188604068.1">
    <property type="nucleotide sequence ID" value="NZ_AP026830.1"/>
</dbReference>
<reference evidence="2" key="2">
    <citation type="submission" date="2020-09" db="EMBL/GenBank/DDBJ databases">
        <authorList>
            <person name="Sun Q."/>
            <person name="Ohkuma M."/>
        </authorList>
    </citation>
    <scope>NUCLEOTIDE SEQUENCE</scope>
    <source>
        <strain evidence="2">JCM 11219</strain>
    </source>
</reference>
<evidence type="ECO:0000313" key="3">
    <source>
        <dbReference type="Proteomes" id="UP000657075"/>
    </source>
</evidence>
<gene>
    <name evidence="2" type="ORF">GCM10007112_23170</name>
    <name evidence="1" type="ORF">Vsou_19940</name>
</gene>
<dbReference type="EMBL" id="AP026830">
    <property type="protein sequence ID" value="BDR92901.1"/>
    <property type="molecule type" value="Genomic_DNA"/>
</dbReference>